<reference evidence="3" key="1">
    <citation type="submission" date="2018-02" db="EMBL/GenBank/DDBJ databases">
        <authorList>
            <person name="Hausmann B."/>
        </authorList>
    </citation>
    <scope>NUCLEOTIDE SEQUENCE [LARGE SCALE GENOMIC DNA]</scope>
    <source>
        <strain evidence="3">Peat soil MAG SbA5</strain>
    </source>
</reference>
<dbReference type="InterPro" id="IPR013096">
    <property type="entry name" value="Cupin_2"/>
</dbReference>
<dbReference type="Proteomes" id="UP000239735">
    <property type="component" value="Unassembled WGS sequence"/>
</dbReference>
<dbReference type="InterPro" id="IPR014710">
    <property type="entry name" value="RmlC-like_jellyroll"/>
</dbReference>
<evidence type="ECO:0000313" key="3">
    <source>
        <dbReference type="Proteomes" id="UP000239735"/>
    </source>
</evidence>
<dbReference type="SUPFAM" id="SSF51182">
    <property type="entry name" value="RmlC-like cupins"/>
    <property type="match status" value="1"/>
</dbReference>
<proteinExistence type="predicted"/>
<feature type="domain" description="Cupin type-2" evidence="1">
    <location>
        <begin position="16"/>
        <end position="83"/>
    </location>
</feature>
<protein>
    <submittedName>
        <fullName evidence="2">Cupin 2 conserved barrel domain protein</fullName>
    </submittedName>
</protein>
<sequence length="100" mass="10934">MMNSKLDPATSQTFGIVQIDPGKRNPLHKHPNCEELLYVLSGSFESVVGSRRVVLHAGDIIRIPPNVPHQGINNTNAPMRAVISYSSGVRQIVTLESTTE</sequence>
<dbReference type="PANTHER" id="PTHR43346:SF1">
    <property type="entry name" value="QUERCETIN 2,3-DIOXYGENASE-RELATED"/>
    <property type="match status" value="1"/>
</dbReference>
<dbReference type="CDD" id="cd02208">
    <property type="entry name" value="cupin_RmlC-like"/>
    <property type="match status" value="1"/>
</dbReference>
<name>A0A2N9LML2_9BACT</name>
<accession>A0A2N9LML2</accession>
<dbReference type="OrthoDB" id="25744at2"/>
<organism evidence="2 3">
    <name type="scientific">Candidatus Sulfuritelmatomonas gaucii</name>
    <dbReference type="NCBI Taxonomy" id="2043161"/>
    <lineage>
        <taxon>Bacteria</taxon>
        <taxon>Pseudomonadati</taxon>
        <taxon>Acidobacteriota</taxon>
        <taxon>Terriglobia</taxon>
        <taxon>Terriglobales</taxon>
        <taxon>Acidobacteriaceae</taxon>
        <taxon>Candidatus Sulfuritelmatomonas</taxon>
    </lineage>
</organism>
<evidence type="ECO:0000313" key="2">
    <source>
        <dbReference type="EMBL" id="SPE24384.1"/>
    </source>
</evidence>
<dbReference type="PANTHER" id="PTHR43346">
    <property type="entry name" value="LIGAND BINDING DOMAIN PROTEIN, PUTATIVE (AFU_ORTHOLOGUE AFUA_6G14370)-RELATED"/>
    <property type="match status" value="1"/>
</dbReference>
<evidence type="ECO:0000259" key="1">
    <source>
        <dbReference type="Pfam" id="PF07883"/>
    </source>
</evidence>
<dbReference type="AlphaFoldDB" id="A0A2N9LML2"/>
<dbReference type="InterPro" id="IPR011051">
    <property type="entry name" value="RmlC_Cupin_sf"/>
</dbReference>
<dbReference type="InterPro" id="IPR052538">
    <property type="entry name" value="Flavonoid_dioxygenase-like"/>
</dbReference>
<dbReference type="EMBL" id="OKRB01000103">
    <property type="protein sequence ID" value="SPE24384.1"/>
    <property type="molecule type" value="Genomic_DNA"/>
</dbReference>
<dbReference type="Pfam" id="PF07883">
    <property type="entry name" value="Cupin_2"/>
    <property type="match status" value="1"/>
</dbReference>
<dbReference type="Gene3D" id="2.60.120.10">
    <property type="entry name" value="Jelly Rolls"/>
    <property type="match status" value="1"/>
</dbReference>
<gene>
    <name evidence="2" type="ORF">SBA5_450042</name>
</gene>